<dbReference type="PANTHER" id="PTHR36439">
    <property type="entry name" value="BLL4334 PROTEIN"/>
    <property type="match status" value="1"/>
</dbReference>
<dbReference type="InterPro" id="IPR012545">
    <property type="entry name" value="DUF1697"/>
</dbReference>
<dbReference type="PIRSF" id="PIRSF008502">
    <property type="entry name" value="UCP008502"/>
    <property type="match status" value="1"/>
</dbReference>
<proteinExistence type="predicted"/>
<dbReference type="SUPFAM" id="SSF160379">
    <property type="entry name" value="SP0830-like"/>
    <property type="match status" value="1"/>
</dbReference>
<gene>
    <name evidence="1" type="ORF">DFP98_105152</name>
</gene>
<sequence length="180" mass="19843">MTVYIALIRGINVGGKNKVPMAELREAYEQIGLTQVKTYIQSGNVVLASELSAEELRPQLEKAILDRFGIAAAVAVRTAAELDSVMARCPYDAQALQEKQTIQVAFLTEPLSAKALSVLEANKVDPDEYTLTDSEIYFLFRQSMLDSKLANSLQKIGKTMTMRNWNTVVKLADLGRTITG</sequence>
<dbReference type="RefSeq" id="WP_116060152.1">
    <property type="nucleotide sequence ID" value="NZ_QRDZ01000005.1"/>
</dbReference>
<organism evidence="1 2">
    <name type="scientific">Cohnella phaseoli</name>
    <dbReference type="NCBI Taxonomy" id="456490"/>
    <lineage>
        <taxon>Bacteria</taxon>
        <taxon>Bacillati</taxon>
        <taxon>Bacillota</taxon>
        <taxon>Bacilli</taxon>
        <taxon>Bacillales</taxon>
        <taxon>Paenibacillaceae</taxon>
        <taxon>Cohnella</taxon>
    </lineage>
</organism>
<dbReference type="PANTHER" id="PTHR36439:SF1">
    <property type="entry name" value="DUF1697 DOMAIN-CONTAINING PROTEIN"/>
    <property type="match status" value="1"/>
</dbReference>
<dbReference type="EMBL" id="QRDZ01000005">
    <property type="protein sequence ID" value="RED85147.1"/>
    <property type="molecule type" value="Genomic_DNA"/>
</dbReference>
<evidence type="ECO:0000313" key="1">
    <source>
        <dbReference type="EMBL" id="RED85147.1"/>
    </source>
</evidence>
<dbReference type="Gene3D" id="3.30.70.1260">
    <property type="entry name" value="bacterial protein sp0830 like"/>
    <property type="match status" value="1"/>
</dbReference>
<protein>
    <submittedName>
        <fullName evidence="1">Uncharacterized protein (DUF1697 family)</fullName>
    </submittedName>
</protein>
<dbReference type="Pfam" id="PF08002">
    <property type="entry name" value="DUF1697"/>
    <property type="match status" value="1"/>
</dbReference>
<dbReference type="AlphaFoldDB" id="A0A3D9KI19"/>
<dbReference type="Proteomes" id="UP000256977">
    <property type="component" value="Unassembled WGS sequence"/>
</dbReference>
<comment type="caution">
    <text evidence="1">The sequence shown here is derived from an EMBL/GenBank/DDBJ whole genome shotgun (WGS) entry which is preliminary data.</text>
</comment>
<dbReference type="OrthoDB" id="9806494at2"/>
<keyword evidence="2" id="KW-1185">Reference proteome</keyword>
<name>A0A3D9KI19_9BACL</name>
<reference evidence="1 2" key="1">
    <citation type="submission" date="2018-07" db="EMBL/GenBank/DDBJ databases">
        <title>Genomic Encyclopedia of Type Strains, Phase III (KMG-III): the genomes of soil and plant-associated and newly described type strains.</title>
        <authorList>
            <person name="Whitman W."/>
        </authorList>
    </citation>
    <scope>NUCLEOTIDE SEQUENCE [LARGE SCALE GENOMIC DNA]</scope>
    <source>
        <strain evidence="1 2">CECT 7287</strain>
    </source>
</reference>
<evidence type="ECO:0000313" key="2">
    <source>
        <dbReference type="Proteomes" id="UP000256977"/>
    </source>
</evidence>
<dbReference type="Gene3D" id="3.30.70.1280">
    <property type="entry name" value="SP0830-like domains"/>
    <property type="match status" value="1"/>
</dbReference>
<accession>A0A3D9KI19</accession>